<dbReference type="GO" id="GO:0006281">
    <property type="term" value="P:DNA repair"/>
    <property type="evidence" value="ECO:0007669"/>
    <property type="project" value="InterPro"/>
</dbReference>
<evidence type="ECO:0000259" key="3">
    <source>
        <dbReference type="Pfam" id="PF14676"/>
    </source>
</evidence>
<proteinExistence type="predicted"/>
<dbReference type="Pfam" id="PF14676">
    <property type="entry name" value="FANCI_S2"/>
    <property type="match status" value="1"/>
</dbReference>
<dbReference type="GO" id="GO:0070182">
    <property type="term" value="F:DNA polymerase binding"/>
    <property type="evidence" value="ECO:0007669"/>
    <property type="project" value="TreeGrafter"/>
</dbReference>
<evidence type="ECO:0000259" key="4">
    <source>
        <dbReference type="Pfam" id="PF14678"/>
    </source>
</evidence>
<dbReference type="PANTHER" id="PTHR21818:SF0">
    <property type="entry name" value="FANCONI ANEMIA GROUP I PROTEIN"/>
    <property type="match status" value="1"/>
</dbReference>
<name>A0A0H5QV07_9EUKA</name>
<feature type="domain" description="FANCI helical" evidence="6">
    <location>
        <begin position="531"/>
        <end position="746"/>
    </location>
</feature>
<feature type="domain" description="FANCI solenoid 1" evidence="2">
    <location>
        <begin position="74"/>
        <end position="200"/>
    </location>
</feature>
<feature type="domain" description="FANCI solenoid 2" evidence="3">
    <location>
        <begin position="343"/>
        <end position="520"/>
    </location>
</feature>
<dbReference type="InterPro" id="IPR029308">
    <property type="entry name" value="FANCI_S1"/>
</dbReference>
<dbReference type="InterPro" id="IPR026171">
    <property type="entry name" value="FANCI"/>
</dbReference>
<dbReference type="PANTHER" id="PTHR21818">
    <property type="entry name" value="BC025462 PROTEIN"/>
    <property type="match status" value="1"/>
</dbReference>
<dbReference type="Pfam" id="PF14675">
    <property type="entry name" value="FANCI_S1"/>
    <property type="match status" value="1"/>
</dbReference>
<dbReference type="InterPro" id="IPR029312">
    <property type="entry name" value="FANCI_HD2"/>
</dbReference>
<protein>
    <submittedName>
        <fullName evidence="7">Uncharacterized protein</fullName>
    </submittedName>
</protein>
<sequence>MMKQSSLTIDPTILTAAASGFGAVSSLLSQDTALFIPIVSWLCDLDAVQCAEPVVCNVVRAVNECLGSIESVYLRKAIELIIDSFEQQKSSDVLRLLSPLILSSYDESDPNTDVYLKGIVSRLSRCSWSGCSLNPILSLMQEIKLDESMMAVVLAKFENEIIACDPLDIPSASHNLVLLCIKMPEYRLAILSTFTSSFQRVLSRFTGVVGHARSPILHALSIVIQDFGMSVRQDQELGGVFIKLVKTRKVALGSFSIAVLLSMVDLHRFRKPIWNFIISYIMGSYQCKTSTTNSKFMLWVVQQASKKQLIADGSIGLFKDADLILDELESDSRYGWDFYIPVLVDMAFLLLSQAQDKGRSSVPSCLYILPDDDINVRMLNPNVMTIRASLRLLTKIFVHQRSSRSAIIDKLLYNILNADNNGATPDTALSSDHNISPSMILLRALIGTDPKYFLEFTLKIRNSFDYIMSMDAYRASQLVESLVPVLSICSELHAGLVITLRKSLFSRRIDYRVMAIDGFLNLVRSQMPQMQSQSFFSQSSSSQFPTSPDAMFFIETQGLLHRALTQQAAVRKHLYSRLEQSFCQGSQTLREQILGLLSKHLDRMVERDAAVKLPFHLDNCIESGTIMEPLPSLFRCFCHCVLEDGKGDGNKESVAHSNDIVDIVLRKLSKCVLEDFAFDFRGDRRLSQLTPAEDDNVFRANLRLSSLFWLEIHDTLIHFIIATHPDLTSETLDQIFQLHKVYASLRTSAFTKVQAKRKGNNPGQASSTPDSRALHSFISILTAVHGKFSVEGGAYAIDIPDQTVRSKILSSTDFLRYVLVGADEAITFASRSVNTVAQRNSFLHDCCSIAPVLVRQCVHDLASATAASGANQSDKGPSLAALSLGLLCHCLDAVAVFGEQAVEQFIQSCMVHEIIKDMDCRQDERSSGLAEFVQMLEHMLLSSCSDNSVVLEEETSHLLSCIVSCSHFLQEKLETRLPWFSEACRYNVTVPSLAADLGAYGCSIFNFRECYDFLHRIAQDCVTVLGDVSEIMLATATSEMGFVSDQTVPALCARLHQIMEAEITVAEWLFSHIKLVDHGAVLAENSRALKPFPEPHSRSCEDCIFSLLHRSLQVTNELVSIKLKNHNSLKQTLSFLIRSFKLAVAATKLLLSGKVPVSRRFQGLATFIGSTLTPSVYSLFKFLQDTNGCPGESKSSTKEMIAGENRLLPPVIYQLEQFEHVCIKYFNMLKLPQLAEHFKRSTVFDFRFSVSKVLGKNAGEKKKHKKKRSRKEREEADDEQESEVLSQQGEENEENADEANDLISDTATLDDAHDTCDETEDE</sequence>
<reference evidence="7" key="1">
    <citation type="submission" date="2015-04" db="EMBL/GenBank/DDBJ databases">
        <title>The genome sequence of the plant pathogenic Rhizarian Plasmodiophora brassicae reveals insights in its biotrophic life cycle and the origin of chitin synthesis.</title>
        <authorList>
            <person name="Schwelm A."/>
            <person name="Fogelqvist J."/>
            <person name="Knaust A."/>
            <person name="Julke S."/>
            <person name="Lilja T."/>
            <person name="Dhandapani V."/>
            <person name="Bonilla-Rosso G."/>
            <person name="Karlsson M."/>
            <person name="Shevchenko A."/>
            <person name="Choi S.R."/>
            <person name="Kim H.G."/>
            <person name="Park J.Y."/>
            <person name="Lim Y.P."/>
            <person name="Ludwig-Muller J."/>
            <person name="Dixelius C."/>
        </authorList>
    </citation>
    <scope>NUCLEOTIDE SEQUENCE</scope>
    <source>
        <tissue evidence="7">Potato root galls</tissue>
    </source>
</reference>
<dbReference type="EMBL" id="HACM01004964">
    <property type="protein sequence ID" value="CRZ05406.1"/>
    <property type="molecule type" value="Transcribed_RNA"/>
</dbReference>
<evidence type="ECO:0000259" key="5">
    <source>
        <dbReference type="Pfam" id="PF14679"/>
    </source>
</evidence>
<dbReference type="Pfam" id="PF14678">
    <property type="entry name" value="FANCI_S4"/>
    <property type="match status" value="1"/>
</dbReference>
<evidence type="ECO:0000259" key="2">
    <source>
        <dbReference type="Pfam" id="PF14675"/>
    </source>
</evidence>
<dbReference type="InterPro" id="IPR029315">
    <property type="entry name" value="FANCI_S2"/>
</dbReference>
<dbReference type="InterPro" id="IPR029314">
    <property type="entry name" value="FANCI_S4"/>
</dbReference>
<dbReference type="SUPFAM" id="SSF48371">
    <property type="entry name" value="ARM repeat"/>
    <property type="match status" value="1"/>
</dbReference>
<feature type="domain" description="FANCI helical" evidence="5">
    <location>
        <begin position="236"/>
        <end position="305"/>
    </location>
</feature>
<feature type="compositionally biased region" description="Basic residues" evidence="1">
    <location>
        <begin position="1261"/>
        <end position="1270"/>
    </location>
</feature>
<feature type="compositionally biased region" description="Acidic residues" evidence="1">
    <location>
        <begin position="1290"/>
        <end position="1300"/>
    </location>
</feature>
<dbReference type="Pfam" id="PF14680">
    <property type="entry name" value="FANCI_HD2"/>
    <property type="match status" value="1"/>
</dbReference>
<feature type="region of interest" description="Disordered" evidence="1">
    <location>
        <begin position="1259"/>
        <end position="1322"/>
    </location>
</feature>
<evidence type="ECO:0000313" key="7">
    <source>
        <dbReference type="EMBL" id="CRZ05406.1"/>
    </source>
</evidence>
<evidence type="ECO:0000259" key="6">
    <source>
        <dbReference type="Pfam" id="PF14680"/>
    </source>
</evidence>
<feature type="domain" description="FANCI solenoid 4" evidence="4">
    <location>
        <begin position="1014"/>
        <end position="1252"/>
    </location>
</feature>
<dbReference type="InterPro" id="IPR016024">
    <property type="entry name" value="ARM-type_fold"/>
</dbReference>
<dbReference type="Pfam" id="PF14679">
    <property type="entry name" value="FANCI_HD1"/>
    <property type="match status" value="1"/>
</dbReference>
<evidence type="ECO:0000256" key="1">
    <source>
        <dbReference type="SAM" id="MobiDB-lite"/>
    </source>
</evidence>
<organism evidence="7">
    <name type="scientific">Spongospora subterranea</name>
    <dbReference type="NCBI Taxonomy" id="70186"/>
    <lineage>
        <taxon>Eukaryota</taxon>
        <taxon>Sar</taxon>
        <taxon>Rhizaria</taxon>
        <taxon>Endomyxa</taxon>
        <taxon>Phytomyxea</taxon>
        <taxon>Plasmodiophorida</taxon>
        <taxon>Plasmodiophoridae</taxon>
        <taxon>Spongospora</taxon>
    </lineage>
</organism>
<accession>A0A0H5QV07</accession>
<dbReference type="InterPro" id="IPR029310">
    <property type="entry name" value="FANCI_HD1"/>
</dbReference>